<gene>
    <name evidence="2" type="ORF">HPLM_LOCUS16750</name>
</gene>
<name>A0A0N4WY30_HAEPC</name>
<organism evidence="4">
    <name type="scientific">Haemonchus placei</name>
    <name type="common">Barber's pole worm</name>
    <dbReference type="NCBI Taxonomy" id="6290"/>
    <lineage>
        <taxon>Eukaryota</taxon>
        <taxon>Metazoa</taxon>
        <taxon>Ecdysozoa</taxon>
        <taxon>Nematoda</taxon>
        <taxon>Chromadorea</taxon>
        <taxon>Rhabditida</taxon>
        <taxon>Rhabditina</taxon>
        <taxon>Rhabditomorpha</taxon>
        <taxon>Strongyloidea</taxon>
        <taxon>Trichostrongylidae</taxon>
        <taxon>Haemonchus</taxon>
    </lineage>
</organism>
<feature type="region of interest" description="Disordered" evidence="1">
    <location>
        <begin position="65"/>
        <end position="88"/>
    </location>
</feature>
<dbReference type="AlphaFoldDB" id="A0A0N4WY30"/>
<evidence type="ECO:0000313" key="2">
    <source>
        <dbReference type="EMBL" id="VDO61485.1"/>
    </source>
</evidence>
<dbReference type="WBParaSite" id="HPLM_0001675801-mRNA-1">
    <property type="protein sequence ID" value="HPLM_0001675801-mRNA-1"/>
    <property type="gene ID" value="HPLM_0001675801"/>
</dbReference>
<feature type="compositionally biased region" description="Polar residues" evidence="1">
    <location>
        <begin position="1"/>
        <end position="10"/>
    </location>
</feature>
<sequence>MAGFALQSNPPLNPVFPLTHERRFPPYHTSRRTHTDVDEQTEAERKTAKGAPNVIALGGAARFGGRFPRTERPSVCAPPAPGTYPSAYPMVRDHRRSAAGRQKGEVTFQESHN</sequence>
<feature type="compositionally biased region" description="Basic and acidic residues" evidence="1">
    <location>
        <begin position="33"/>
        <end position="47"/>
    </location>
</feature>
<evidence type="ECO:0000256" key="1">
    <source>
        <dbReference type="SAM" id="MobiDB-lite"/>
    </source>
</evidence>
<dbReference type="EMBL" id="UZAF01019568">
    <property type="protein sequence ID" value="VDO61485.1"/>
    <property type="molecule type" value="Genomic_DNA"/>
</dbReference>
<dbReference type="Proteomes" id="UP000268014">
    <property type="component" value="Unassembled WGS sequence"/>
</dbReference>
<keyword evidence="3" id="KW-1185">Reference proteome</keyword>
<feature type="region of interest" description="Disordered" evidence="1">
    <location>
        <begin position="1"/>
        <end position="52"/>
    </location>
</feature>
<reference evidence="4" key="1">
    <citation type="submission" date="2017-02" db="UniProtKB">
        <authorList>
            <consortium name="WormBaseParasite"/>
        </authorList>
    </citation>
    <scope>IDENTIFICATION</scope>
</reference>
<proteinExistence type="predicted"/>
<evidence type="ECO:0000313" key="3">
    <source>
        <dbReference type="Proteomes" id="UP000268014"/>
    </source>
</evidence>
<accession>A0A0N4WY30</accession>
<evidence type="ECO:0000313" key="4">
    <source>
        <dbReference type="WBParaSite" id="HPLM_0001675801-mRNA-1"/>
    </source>
</evidence>
<reference evidence="2 3" key="2">
    <citation type="submission" date="2018-11" db="EMBL/GenBank/DDBJ databases">
        <authorList>
            <consortium name="Pathogen Informatics"/>
        </authorList>
    </citation>
    <scope>NUCLEOTIDE SEQUENCE [LARGE SCALE GENOMIC DNA]</scope>
    <source>
        <strain evidence="2 3">MHpl1</strain>
    </source>
</reference>
<protein>
    <submittedName>
        <fullName evidence="2 4">Uncharacterized protein</fullName>
    </submittedName>
</protein>